<protein>
    <recommendedName>
        <fullName evidence="1">Methyltransferase FkbM domain-containing protein</fullName>
    </recommendedName>
</protein>
<dbReference type="GO" id="GO:0005789">
    <property type="term" value="C:endoplasmic reticulum membrane"/>
    <property type="evidence" value="ECO:0007669"/>
    <property type="project" value="TreeGrafter"/>
</dbReference>
<accession>A0AAE0GIW2</accession>
<dbReference type="GO" id="GO:0031902">
    <property type="term" value="C:late endosome membrane"/>
    <property type="evidence" value="ECO:0007669"/>
    <property type="project" value="TreeGrafter"/>
</dbReference>
<name>A0AAE0GIW2_9CHLO</name>
<dbReference type="GO" id="GO:0016197">
    <property type="term" value="P:endosomal transport"/>
    <property type="evidence" value="ECO:0007669"/>
    <property type="project" value="TreeGrafter"/>
</dbReference>
<gene>
    <name evidence="2" type="ORF">CYMTET_13038</name>
    <name evidence="3" type="ORF">CYMTET_13040</name>
</gene>
<proteinExistence type="predicted"/>
<dbReference type="EMBL" id="LGRX02005148">
    <property type="protein sequence ID" value="KAK3279057.1"/>
    <property type="molecule type" value="Genomic_DNA"/>
</dbReference>
<evidence type="ECO:0000313" key="4">
    <source>
        <dbReference type="Proteomes" id="UP001190700"/>
    </source>
</evidence>
<evidence type="ECO:0000313" key="3">
    <source>
        <dbReference type="EMBL" id="KAK3279059.1"/>
    </source>
</evidence>
<dbReference type="GO" id="GO:0005794">
    <property type="term" value="C:Golgi apparatus"/>
    <property type="evidence" value="ECO:0007669"/>
    <property type="project" value="TreeGrafter"/>
</dbReference>
<dbReference type="EMBL" id="LGRX02005148">
    <property type="protein sequence ID" value="KAK3279059.1"/>
    <property type="molecule type" value="Genomic_DNA"/>
</dbReference>
<dbReference type="Gene3D" id="3.40.50.150">
    <property type="entry name" value="Vaccinia Virus protein VP39"/>
    <property type="match status" value="1"/>
</dbReference>
<dbReference type="GO" id="GO:0005886">
    <property type="term" value="C:plasma membrane"/>
    <property type="evidence" value="ECO:0007669"/>
    <property type="project" value="TreeGrafter"/>
</dbReference>
<sequence>MYEMSMWRSQFLQDRFVACDVYKEARSKFFVELGANDGQTGSNTAALERIFGWRGLCIEPDYENFAILNQSRPLCTNINSVVSGNDEQMLQKGQGSGQSATWAISGTANATNTASKSKSLRTIFMKQRAPQWIDFISLDVEGFELYILKSFPFDEYKVGVFIVEHNFHEIQKSEIRKLMKLNGYTLFRAGTFESCPNDAETVVQLSCFPHCPCVDDWFLHNITMLQLGNNLRNL</sequence>
<dbReference type="PANTHER" id="PTHR34009:SF2">
    <property type="entry name" value="PROTEIN STAR"/>
    <property type="match status" value="1"/>
</dbReference>
<feature type="domain" description="Methyltransferase FkbM" evidence="1">
    <location>
        <begin position="33"/>
        <end position="185"/>
    </location>
</feature>
<dbReference type="InterPro" id="IPR053202">
    <property type="entry name" value="EGF_Rcpt_Signaling_Reg"/>
</dbReference>
<dbReference type="SUPFAM" id="SSF53335">
    <property type="entry name" value="S-adenosyl-L-methionine-dependent methyltransferases"/>
    <property type="match status" value="1"/>
</dbReference>
<keyword evidence="4" id="KW-1185">Reference proteome</keyword>
<dbReference type="InterPro" id="IPR006342">
    <property type="entry name" value="FkbM_mtfrase"/>
</dbReference>
<organism evidence="3 4">
    <name type="scientific">Cymbomonas tetramitiformis</name>
    <dbReference type="NCBI Taxonomy" id="36881"/>
    <lineage>
        <taxon>Eukaryota</taxon>
        <taxon>Viridiplantae</taxon>
        <taxon>Chlorophyta</taxon>
        <taxon>Pyramimonadophyceae</taxon>
        <taxon>Pyramimonadales</taxon>
        <taxon>Pyramimonadaceae</taxon>
        <taxon>Cymbomonas</taxon>
    </lineage>
</organism>
<dbReference type="InterPro" id="IPR029063">
    <property type="entry name" value="SAM-dependent_MTases_sf"/>
</dbReference>
<dbReference type="Proteomes" id="UP001190700">
    <property type="component" value="Unassembled WGS sequence"/>
</dbReference>
<dbReference type="GO" id="GO:0006888">
    <property type="term" value="P:endoplasmic reticulum to Golgi vesicle-mediated transport"/>
    <property type="evidence" value="ECO:0007669"/>
    <property type="project" value="TreeGrafter"/>
</dbReference>
<dbReference type="PANTHER" id="PTHR34009">
    <property type="entry name" value="PROTEIN STAR"/>
    <property type="match status" value="1"/>
</dbReference>
<dbReference type="Pfam" id="PF05050">
    <property type="entry name" value="Methyltransf_21"/>
    <property type="match status" value="1"/>
</dbReference>
<evidence type="ECO:0000313" key="2">
    <source>
        <dbReference type="EMBL" id="KAK3279057.1"/>
    </source>
</evidence>
<dbReference type="AlphaFoldDB" id="A0AAE0GIW2"/>
<evidence type="ECO:0000259" key="1">
    <source>
        <dbReference type="Pfam" id="PF05050"/>
    </source>
</evidence>
<comment type="caution">
    <text evidence="3">The sequence shown here is derived from an EMBL/GenBank/DDBJ whole genome shotgun (WGS) entry which is preliminary data.</text>
</comment>
<reference evidence="3" key="2">
    <citation type="submission" date="2023-06" db="EMBL/GenBank/DDBJ databases">
        <title>Long-read-based genome assembly of the green algal bacterivore Cymbomonas tetramitiformis.</title>
        <authorList>
            <person name="Gyaltshen Y."/>
            <person name="Rozenberg A."/>
            <person name="Paasch A."/>
            <person name="Burns J.A."/>
            <person name="Warring S."/>
            <person name="Larson R."/>
            <person name="Maurer-Alcala X."/>
            <person name="Dacks J."/>
            <person name="Kim E."/>
        </authorList>
    </citation>
    <scope>NUCLEOTIDE SEQUENCE</scope>
    <source>
        <strain evidence="3">PLY_AMNH</strain>
    </source>
</reference>
<reference evidence="3 4" key="1">
    <citation type="journal article" date="2015" name="Genome Biol. Evol.">
        <title>Comparative Genomics of a Bacterivorous Green Alga Reveals Evolutionary Causalities and Consequences of Phago-Mixotrophic Mode of Nutrition.</title>
        <authorList>
            <person name="Burns J.A."/>
            <person name="Paasch A."/>
            <person name="Narechania A."/>
            <person name="Kim E."/>
        </authorList>
    </citation>
    <scope>NUCLEOTIDE SEQUENCE [LARGE SCALE GENOMIC DNA]</scope>
    <source>
        <strain evidence="3">PLY_AMNH</strain>
    </source>
</reference>